<dbReference type="AlphaFoldDB" id="A0A0Q3VG40"/>
<dbReference type="RefSeq" id="WP_056683695.1">
    <property type="nucleotide sequence ID" value="NZ_LJIX01000006.1"/>
</dbReference>
<gene>
    <name evidence="1" type="ORF">AN957_09610</name>
</gene>
<evidence type="ECO:0000313" key="2">
    <source>
        <dbReference type="Proteomes" id="UP000050996"/>
    </source>
</evidence>
<dbReference type="PATRIC" id="fig|1637975.4.peg.1695"/>
<reference evidence="1 2" key="1">
    <citation type="submission" date="2015-09" db="EMBL/GenBank/DDBJ databases">
        <title>Genome sequencing project for genomic taxonomy and phylogenomics of Bacillus-like bacteria.</title>
        <authorList>
            <person name="Liu B."/>
            <person name="Wang J."/>
            <person name="Zhu Y."/>
            <person name="Liu G."/>
            <person name="Chen Q."/>
            <person name="Chen Z."/>
            <person name="Lan J."/>
            <person name="Che J."/>
            <person name="Ge C."/>
            <person name="Shi H."/>
            <person name="Pan Z."/>
            <person name="Liu X."/>
        </authorList>
    </citation>
    <scope>NUCLEOTIDE SEQUENCE [LARGE SCALE GENOMIC DNA]</scope>
    <source>
        <strain evidence="1 2">FJAT-18043</strain>
    </source>
</reference>
<sequence>MTQSNAYIRTGNTRTGFSLMFHELFDLYHPYIGDKATLYYLYLLRYRNNDVTSFDQGKAWNGRSKVTEKFQLSFSTLPILDEILEASGLVTIERKPSGRGKDKIYYIVHDPLERAQFREHETQIAEELRQVVVRQGGSIGKLLGKEKGVNLSVC</sequence>
<organism evidence="1 2">
    <name type="scientific">Cytobacillus solani</name>
    <dbReference type="NCBI Taxonomy" id="1637975"/>
    <lineage>
        <taxon>Bacteria</taxon>
        <taxon>Bacillati</taxon>
        <taxon>Bacillota</taxon>
        <taxon>Bacilli</taxon>
        <taxon>Bacillales</taxon>
        <taxon>Bacillaceae</taxon>
        <taxon>Cytobacillus</taxon>
    </lineage>
</organism>
<dbReference type="Proteomes" id="UP000050996">
    <property type="component" value="Unassembled WGS sequence"/>
</dbReference>
<dbReference type="EMBL" id="LJIX01000006">
    <property type="protein sequence ID" value="KQL18803.1"/>
    <property type="molecule type" value="Genomic_DNA"/>
</dbReference>
<keyword evidence="2" id="KW-1185">Reference proteome</keyword>
<evidence type="ECO:0008006" key="3">
    <source>
        <dbReference type="Google" id="ProtNLM"/>
    </source>
</evidence>
<protein>
    <recommendedName>
        <fullName evidence="3">Replication initiator A N-terminal domain-containing protein</fullName>
    </recommendedName>
</protein>
<comment type="caution">
    <text evidence="1">The sequence shown here is derived from an EMBL/GenBank/DDBJ whole genome shotgun (WGS) entry which is preliminary data.</text>
</comment>
<accession>A0A0Q3VG40</accession>
<proteinExistence type="predicted"/>
<evidence type="ECO:0000313" key="1">
    <source>
        <dbReference type="EMBL" id="KQL18803.1"/>
    </source>
</evidence>
<name>A0A0Q3VG40_9BACI</name>